<evidence type="ECO:0000256" key="4">
    <source>
        <dbReference type="ARBA" id="ARBA00023004"/>
    </source>
</evidence>
<keyword evidence="7" id="KW-0808">Transferase</keyword>
<proteinExistence type="predicted"/>
<evidence type="ECO:0000256" key="1">
    <source>
        <dbReference type="ARBA" id="ARBA00022714"/>
    </source>
</evidence>
<reference evidence="7 8" key="1">
    <citation type="journal article" date="2010" name="J. Bacteriol.">
        <title>Complete genome sequence of the representative gamma-hexachlorocyclohexane-degrading bacterium Sphingobium japonicum UT26.</title>
        <authorList>
            <person name="Nagata Y."/>
            <person name="Ohtsubo Y."/>
            <person name="Endo R."/>
            <person name="Ichikawa N."/>
            <person name="Ankai A."/>
            <person name="Oguchi A."/>
            <person name="Fukui S."/>
            <person name="Fujita N."/>
            <person name="Tsuda M."/>
        </authorList>
    </citation>
    <scope>NUCLEOTIDE SEQUENCE [LARGE SCALE GENOMIC DNA]</scope>
    <source>
        <strain evidence="8">DSM 16413 / CCM 7287 / MTCC 6362 / UT26 / NBRC 101211 / UT26S</strain>
        <plasmid evidence="7 8">pCHQ1</plasmid>
    </source>
</reference>
<dbReference type="EMBL" id="AP010805">
    <property type="protein sequence ID" value="BAI99098.1"/>
    <property type="molecule type" value="Genomic_DNA"/>
</dbReference>
<keyword evidence="5" id="KW-0411">Iron-sulfur</keyword>
<evidence type="ECO:0000256" key="2">
    <source>
        <dbReference type="ARBA" id="ARBA00022723"/>
    </source>
</evidence>
<dbReference type="GO" id="GO:0046872">
    <property type="term" value="F:metal ion binding"/>
    <property type="evidence" value="ECO:0007669"/>
    <property type="project" value="UniProtKB-KW"/>
</dbReference>
<dbReference type="KEGG" id="sjp:SJA_P1-01460"/>
<dbReference type="GO" id="GO:0051537">
    <property type="term" value="F:2 iron, 2 sulfur cluster binding"/>
    <property type="evidence" value="ECO:0007669"/>
    <property type="project" value="UniProtKB-KW"/>
</dbReference>
<evidence type="ECO:0000259" key="6">
    <source>
        <dbReference type="PROSITE" id="PS51296"/>
    </source>
</evidence>
<dbReference type="GO" id="GO:0018489">
    <property type="term" value="F:vanillate monooxygenase activity"/>
    <property type="evidence" value="ECO:0007669"/>
    <property type="project" value="UniProtKB-EC"/>
</dbReference>
<dbReference type="Gene3D" id="3.90.380.10">
    <property type="entry name" value="Naphthalene 1,2-dioxygenase Alpha Subunit, Chain A, domain 1"/>
    <property type="match status" value="1"/>
</dbReference>
<dbReference type="GO" id="GO:0008168">
    <property type="term" value="F:methyltransferase activity"/>
    <property type="evidence" value="ECO:0007669"/>
    <property type="project" value="UniProtKB-KW"/>
</dbReference>
<dbReference type="PANTHER" id="PTHR21266">
    <property type="entry name" value="IRON-SULFUR DOMAIN CONTAINING PROTEIN"/>
    <property type="match status" value="1"/>
</dbReference>
<dbReference type="AlphaFoldDB" id="D4Z916"/>
<keyword evidence="3 7" id="KW-0560">Oxidoreductase</keyword>
<keyword evidence="1" id="KW-0001">2Fe-2S</keyword>
<evidence type="ECO:0000256" key="3">
    <source>
        <dbReference type="ARBA" id="ARBA00023002"/>
    </source>
</evidence>
<dbReference type="Pfam" id="PF19112">
    <property type="entry name" value="VanA_C"/>
    <property type="match status" value="1"/>
</dbReference>
<organism evidence="7 8">
    <name type="scientific">Sphingobium indicum (strain DSM 16413 / CCM 7287 / MTCC 6362 / UT26 / NBRC 101211 / UT26S)</name>
    <name type="common">Sphingobium japonicum</name>
    <dbReference type="NCBI Taxonomy" id="452662"/>
    <lineage>
        <taxon>Bacteria</taxon>
        <taxon>Pseudomonadati</taxon>
        <taxon>Pseudomonadota</taxon>
        <taxon>Alphaproteobacteria</taxon>
        <taxon>Sphingomonadales</taxon>
        <taxon>Sphingomonadaceae</taxon>
        <taxon>Sphingobium</taxon>
    </lineage>
</organism>
<dbReference type="PANTHER" id="PTHR21266:SF60">
    <property type="entry name" value="3-KETOSTEROID-9-ALPHA-MONOOXYGENASE, OXYGENASE COMPONENT"/>
    <property type="match status" value="1"/>
</dbReference>
<keyword evidence="7" id="KW-0489">Methyltransferase</keyword>
<keyword evidence="4" id="KW-0408">Iron</keyword>
<dbReference type="InterPro" id="IPR044043">
    <property type="entry name" value="VanA_C_cat"/>
</dbReference>
<feature type="domain" description="Rieske" evidence="6">
    <location>
        <begin position="1"/>
        <end position="68"/>
    </location>
</feature>
<keyword evidence="7" id="KW-0614">Plasmid</keyword>
<dbReference type="HOGENOM" id="CLU_039484_0_0_5"/>
<evidence type="ECO:0000256" key="5">
    <source>
        <dbReference type="ARBA" id="ARBA00023014"/>
    </source>
</evidence>
<dbReference type="Pfam" id="PF00355">
    <property type="entry name" value="Rieske"/>
    <property type="match status" value="1"/>
</dbReference>
<geneLocation type="plasmid" evidence="7 8">
    <name>pCHQ1</name>
</geneLocation>
<dbReference type="Gene3D" id="2.102.10.10">
    <property type="entry name" value="Rieske [2Fe-2S] iron-sulphur domain"/>
    <property type="match status" value="1"/>
</dbReference>
<evidence type="ECO:0000313" key="8">
    <source>
        <dbReference type="Proteomes" id="UP000007753"/>
    </source>
</evidence>
<dbReference type="Proteomes" id="UP000007753">
    <property type="component" value="Plasmid pCHQ1"/>
</dbReference>
<name>D4Z916_SPHIU</name>
<evidence type="ECO:0000313" key="7">
    <source>
        <dbReference type="EMBL" id="BAI99098.1"/>
    </source>
</evidence>
<dbReference type="PROSITE" id="PS51296">
    <property type="entry name" value="RIESKE"/>
    <property type="match status" value="1"/>
</dbReference>
<dbReference type="SUPFAM" id="SSF55961">
    <property type="entry name" value="Bet v1-like"/>
    <property type="match status" value="1"/>
</dbReference>
<keyword evidence="8" id="KW-1185">Reference proteome</keyword>
<dbReference type="GO" id="GO:0032259">
    <property type="term" value="P:methylation"/>
    <property type="evidence" value="ECO:0007669"/>
    <property type="project" value="UniProtKB-KW"/>
</dbReference>
<keyword evidence="2" id="KW-0479">Metal-binding</keyword>
<sequence length="309" mass="34777">MLRDMCPHRFAPLSKGKIISDQLQCPYHGLRFNSNGQCVFNPHGDGVVPKAAVTRTYPVLEKFGLVWVWMGQKAADPAKLPNFDFMDDTRWTYVKGHIHGSGYYELFTDNILDLGHAAFLHTGLSAPAFTIGKRHVFQDGDTVWSNVSHPNDFISDIMNNMFNSHGKRFDAWTDVQWTAPGSMSLLSYYAEPGTPKEDGHMHTSIHVMTPESPDTTHYFWAFGRDIHPDNEEFSAKLRAGIEYAFEEEDKPMIALQQAQVGDRDIMSMRPVLLAGDAGAVRARRMLRKLIAQEQSNGEEASDQKQSVDA</sequence>
<dbReference type="InterPro" id="IPR036922">
    <property type="entry name" value="Rieske_2Fe-2S_sf"/>
</dbReference>
<gene>
    <name evidence="7" type="primary">vanA</name>
    <name evidence="7" type="ordered locus">SJA_P1-01460</name>
</gene>
<dbReference type="InterPro" id="IPR017941">
    <property type="entry name" value="Rieske_2Fe-2S"/>
</dbReference>
<accession>D4Z916</accession>
<dbReference type="EC" id="1.14.13.82" evidence="7"/>
<protein>
    <submittedName>
        <fullName evidence="7">Vanillate O-demethylase oxygenase subunit VanA</fullName>
        <ecNumber evidence="7">1.14.13.82</ecNumber>
    </submittedName>
</protein>
<dbReference type="CDD" id="cd08878">
    <property type="entry name" value="RHO_alpha_C_DMO-like"/>
    <property type="match status" value="1"/>
</dbReference>
<dbReference type="SUPFAM" id="SSF50022">
    <property type="entry name" value="ISP domain"/>
    <property type="match status" value="1"/>
</dbReference>
<dbReference type="InterPro" id="IPR050584">
    <property type="entry name" value="Cholesterol_7-desaturase"/>
</dbReference>